<comment type="similarity">
    <text evidence="1 2">Belongs to the DSS1/SEM1 family.</text>
</comment>
<proteinExistence type="inferred from homology"/>
<accession>A0A9N8V9Y0</accession>
<dbReference type="GO" id="GO:0000724">
    <property type="term" value="P:double-strand break repair via homologous recombination"/>
    <property type="evidence" value="ECO:0007669"/>
    <property type="project" value="TreeGrafter"/>
</dbReference>
<keyword evidence="2" id="KW-0539">Nucleus</keyword>
<feature type="compositionally biased region" description="Low complexity" evidence="3">
    <location>
        <begin position="1"/>
        <end position="33"/>
    </location>
</feature>
<dbReference type="GO" id="GO:0005634">
    <property type="term" value="C:nucleus"/>
    <property type="evidence" value="ECO:0007669"/>
    <property type="project" value="UniProtKB-SubCell"/>
</dbReference>
<name>A0A9N8V9Y0_FUNMO</name>
<comment type="function">
    <text evidence="2">Component of the 26S proteasome, a multiprotein complex involved in the ATP-dependent degradation of ubiquitinated proteins.</text>
</comment>
<gene>
    <name evidence="4" type="ORF">FMOSSE_LOCUS904</name>
</gene>
<keyword evidence="5" id="KW-1185">Reference proteome</keyword>
<keyword evidence="2" id="KW-0647">Proteasome</keyword>
<evidence type="ECO:0000313" key="5">
    <source>
        <dbReference type="Proteomes" id="UP000789375"/>
    </source>
</evidence>
<dbReference type="PANTHER" id="PTHR16771:SF0">
    <property type="entry name" value="26S PROTEASOME COMPLEX SUBUNIT SEM1"/>
    <property type="match status" value="1"/>
</dbReference>
<feature type="region of interest" description="Disordered" evidence="3">
    <location>
        <begin position="1"/>
        <end position="41"/>
    </location>
</feature>
<dbReference type="GO" id="GO:0008541">
    <property type="term" value="C:proteasome regulatory particle, lid subcomplex"/>
    <property type="evidence" value="ECO:0007669"/>
    <property type="project" value="UniProtKB-UniRule"/>
</dbReference>
<comment type="caution">
    <text evidence="4">The sequence shown here is derived from an EMBL/GenBank/DDBJ whole genome shotgun (WGS) entry which is preliminary data.</text>
</comment>
<evidence type="ECO:0000256" key="1">
    <source>
        <dbReference type="ARBA" id="ARBA00034491"/>
    </source>
</evidence>
<dbReference type="PANTHER" id="PTHR16771">
    <property type="entry name" value="26 PROTEASOME COMPLEX SUBUNIT DSS1"/>
    <property type="match status" value="1"/>
</dbReference>
<evidence type="ECO:0000313" key="4">
    <source>
        <dbReference type="EMBL" id="CAG8442208.1"/>
    </source>
</evidence>
<dbReference type="AlphaFoldDB" id="A0A9N8V9Y0"/>
<dbReference type="EMBL" id="CAJVPP010000094">
    <property type="protein sequence ID" value="CAG8442208.1"/>
    <property type="molecule type" value="Genomic_DNA"/>
</dbReference>
<dbReference type="CDD" id="cd13768">
    <property type="entry name" value="DSS1_Sem1"/>
    <property type="match status" value="1"/>
</dbReference>
<dbReference type="GO" id="GO:0006406">
    <property type="term" value="P:mRNA export from nucleus"/>
    <property type="evidence" value="ECO:0007669"/>
    <property type="project" value="UniProtKB-UniRule"/>
</dbReference>
<protein>
    <recommendedName>
        <fullName evidence="2">26S proteasome complex subunit SEM1</fullName>
    </recommendedName>
</protein>
<dbReference type="Proteomes" id="UP000789375">
    <property type="component" value="Unassembled WGS sequence"/>
</dbReference>
<dbReference type="GO" id="GO:0043248">
    <property type="term" value="P:proteasome assembly"/>
    <property type="evidence" value="ECO:0007669"/>
    <property type="project" value="UniProtKB-UniRule"/>
</dbReference>
<organism evidence="4 5">
    <name type="scientific">Funneliformis mosseae</name>
    <name type="common">Endomycorrhizal fungus</name>
    <name type="synonym">Glomus mosseae</name>
    <dbReference type="NCBI Taxonomy" id="27381"/>
    <lineage>
        <taxon>Eukaryota</taxon>
        <taxon>Fungi</taxon>
        <taxon>Fungi incertae sedis</taxon>
        <taxon>Mucoromycota</taxon>
        <taxon>Glomeromycotina</taxon>
        <taxon>Glomeromycetes</taxon>
        <taxon>Glomerales</taxon>
        <taxon>Glomeraceae</taxon>
        <taxon>Funneliformis</taxon>
    </lineage>
</organism>
<sequence>MSSNQPSSSSKTPQQADNAGGDKQQQQQTPAQKETIPQLGALEEDDEFEEFASEEVEKWNPLTLIQIWSLSFNFALDTLDWNETEEDQETHLWEDNWDDEDVEDDFSKQLRLEITKNSGNAPTPMKI</sequence>
<dbReference type="SMART" id="SM01385">
    <property type="entry name" value="DSS1_SEM1"/>
    <property type="match status" value="1"/>
</dbReference>
<dbReference type="InterPro" id="IPR007834">
    <property type="entry name" value="DSS1_SEM1"/>
</dbReference>
<dbReference type="Pfam" id="PF05160">
    <property type="entry name" value="DSS1_SEM1"/>
    <property type="match status" value="1"/>
</dbReference>
<reference evidence="4" key="1">
    <citation type="submission" date="2021-06" db="EMBL/GenBank/DDBJ databases">
        <authorList>
            <person name="Kallberg Y."/>
            <person name="Tangrot J."/>
            <person name="Rosling A."/>
        </authorList>
    </citation>
    <scope>NUCLEOTIDE SEQUENCE</scope>
    <source>
        <strain evidence="4">87-6 pot B 2015</strain>
    </source>
</reference>
<evidence type="ECO:0000256" key="3">
    <source>
        <dbReference type="SAM" id="MobiDB-lite"/>
    </source>
</evidence>
<evidence type="ECO:0000256" key="2">
    <source>
        <dbReference type="RuleBase" id="RU369057"/>
    </source>
</evidence>
<comment type="subcellular location">
    <subcellularLocation>
        <location evidence="2">Nucleus</location>
    </subcellularLocation>
</comment>